<feature type="compositionally biased region" description="Polar residues" evidence="1">
    <location>
        <begin position="1587"/>
        <end position="1599"/>
    </location>
</feature>
<reference evidence="3" key="1">
    <citation type="journal article" date="2020" name="Stud. Mycol.">
        <title>101 Dothideomycetes genomes: a test case for predicting lifestyles and emergence of pathogens.</title>
        <authorList>
            <person name="Haridas S."/>
            <person name="Albert R."/>
            <person name="Binder M."/>
            <person name="Bloem J."/>
            <person name="Labutti K."/>
            <person name="Salamov A."/>
            <person name="Andreopoulos B."/>
            <person name="Baker S."/>
            <person name="Barry K."/>
            <person name="Bills G."/>
            <person name="Bluhm B."/>
            <person name="Cannon C."/>
            <person name="Castanera R."/>
            <person name="Culley D."/>
            <person name="Daum C."/>
            <person name="Ezra D."/>
            <person name="Gonzalez J."/>
            <person name="Henrissat B."/>
            <person name="Kuo A."/>
            <person name="Liang C."/>
            <person name="Lipzen A."/>
            <person name="Lutzoni F."/>
            <person name="Magnuson J."/>
            <person name="Mondo S."/>
            <person name="Nolan M."/>
            <person name="Ohm R."/>
            <person name="Pangilinan J."/>
            <person name="Park H.-J."/>
            <person name="Ramirez L."/>
            <person name="Alfaro M."/>
            <person name="Sun H."/>
            <person name="Tritt A."/>
            <person name="Yoshinaga Y."/>
            <person name="Zwiers L.-H."/>
            <person name="Turgeon B."/>
            <person name="Goodwin S."/>
            <person name="Spatafora J."/>
            <person name="Crous P."/>
            <person name="Grigoriev I."/>
        </authorList>
    </citation>
    <scope>NUCLEOTIDE SEQUENCE</scope>
    <source>
        <strain evidence="3">HMLAC05119</strain>
    </source>
</reference>
<gene>
    <name evidence="3" type="ORF">BDU57DRAFT_526718</name>
</gene>
<feature type="compositionally biased region" description="Basic and acidic residues" evidence="1">
    <location>
        <begin position="559"/>
        <end position="578"/>
    </location>
</feature>
<organism evidence="3 4">
    <name type="scientific">Ampelomyces quisqualis</name>
    <name type="common">Powdery mildew agent</name>
    <dbReference type="NCBI Taxonomy" id="50730"/>
    <lineage>
        <taxon>Eukaryota</taxon>
        <taxon>Fungi</taxon>
        <taxon>Dikarya</taxon>
        <taxon>Ascomycota</taxon>
        <taxon>Pezizomycotina</taxon>
        <taxon>Dothideomycetes</taxon>
        <taxon>Pleosporomycetidae</taxon>
        <taxon>Pleosporales</taxon>
        <taxon>Pleosporineae</taxon>
        <taxon>Phaeosphaeriaceae</taxon>
        <taxon>Ampelomyces</taxon>
    </lineage>
</organism>
<feature type="region of interest" description="Disordered" evidence="1">
    <location>
        <begin position="1236"/>
        <end position="1267"/>
    </location>
</feature>
<keyword evidence="4" id="KW-1185">Reference proteome</keyword>
<feature type="region of interest" description="Disordered" evidence="1">
    <location>
        <begin position="694"/>
        <end position="728"/>
    </location>
</feature>
<accession>A0A6A5R1Q6</accession>
<evidence type="ECO:0000313" key="4">
    <source>
        <dbReference type="Proteomes" id="UP000800096"/>
    </source>
</evidence>
<feature type="compositionally biased region" description="Polar residues" evidence="1">
    <location>
        <begin position="712"/>
        <end position="723"/>
    </location>
</feature>
<evidence type="ECO:0000256" key="1">
    <source>
        <dbReference type="SAM" id="MobiDB-lite"/>
    </source>
</evidence>
<feature type="region of interest" description="Disordered" evidence="1">
    <location>
        <begin position="1109"/>
        <end position="1132"/>
    </location>
</feature>
<evidence type="ECO:0000313" key="3">
    <source>
        <dbReference type="EMBL" id="KAF1922005.1"/>
    </source>
</evidence>
<dbReference type="PANTHER" id="PTHR31285">
    <property type="entry name" value="NICOTINAMIDE MONONUCLEOTIDE ADENYLYLTRANSFERASE"/>
    <property type="match status" value="1"/>
</dbReference>
<feature type="transmembrane region" description="Helical" evidence="2">
    <location>
        <begin position="133"/>
        <end position="152"/>
    </location>
</feature>
<keyword evidence="2" id="KW-0472">Membrane</keyword>
<dbReference type="InterPro" id="IPR014729">
    <property type="entry name" value="Rossmann-like_a/b/a_fold"/>
</dbReference>
<feature type="region of interest" description="Disordered" evidence="1">
    <location>
        <begin position="970"/>
        <end position="999"/>
    </location>
</feature>
<protein>
    <recommendedName>
        <fullName evidence="5">Nicotinamide-nucleotide adenylyltransferase</fullName>
    </recommendedName>
</protein>
<name>A0A6A5R1Q6_AMPQU</name>
<feature type="region of interest" description="Disordered" evidence="1">
    <location>
        <begin position="1461"/>
        <end position="1525"/>
    </location>
</feature>
<feature type="compositionally biased region" description="Polar residues" evidence="1">
    <location>
        <begin position="544"/>
        <end position="558"/>
    </location>
</feature>
<dbReference type="GO" id="GO:0016887">
    <property type="term" value="F:ATP hydrolysis activity"/>
    <property type="evidence" value="ECO:0007669"/>
    <property type="project" value="TreeGrafter"/>
</dbReference>
<dbReference type="Gene3D" id="3.40.50.620">
    <property type="entry name" value="HUPs"/>
    <property type="match status" value="1"/>
</dbReference>
<dbReference type="PANTHER" id="PTHR31285:SF0">
    <property type="entry name" value="NICOTINAMIDE MONONUCLEOTIDE ADENYLYLTRANSFERASE"/>
    <property type="match status" value="1"/>
</dbReference>
<dbReference type="GO" id="GO:0000309">
    <property type="term" value="F:nicotinamide-nucleotide adenylyltransferase activity"/>
    <property type="evidence" value="ECO:0007669"/>
    <property type="project" value="TreeGrafter"/>
</dbReference>
<dbReference type="SUPFAM" id="SSF52374">
    <property type="entry name" value="Nucleotidylyl transferase"/>
    <property type="match status" value="1"/>
</dbReference>
<sequence length="1664" mass="183334">MHFEDQTYVKQLDYSVFARWENVEALLVGLEADGAAIDELWDVREDMPIGSGDWSARVYPGLEVDVTCWKPGCWKDRPSDLDSDAEAEDEEEQRLLWEGARPCGEKRWWFGRWRMKVEQEAGEPVHEPGLRTMVLGGVAMATFVGLVLVVVFRPRELVMTLPLVERFCHLMAGMASRIANTRAALADLETALHSFTASASKFRIVRTVNATATQPRTLYILDSSFNPPSAAHLALAAAALQQHAVSESAPCRLLLLFSTHNADKAPSPASFVQRLALMAVFAADVSRHLPTPPPIDIGLTKEPYFSDKSAAITHATPRPYPSDPVHVHLVGFDTLTRFCNPQYYPAHDPPLSALQPFFAAGHRLRVTPRPSDPSDASSTDFGAVDAQQQYLQSLRAGGLQSTGFQPAWGANIDMAPAGEGVGISSTRVRAAAKEGSLAPRPGALQRRRARHQTHGMSGTAWPLLPGWHGAPSSGNHSTWLARAVSTTRRPTVSPPPSSFSPLLLLTPTMASKLCCTAEEEGRSGSPVLPNARVSAPTPADRPLLSTQTGSPHSHFTSARSDELHELRQIFDSARDDASGRASPPKAPRPRSSRPSIYSLHSLHKMTSMRSILRRKFSKDLSRKNSRASTHGQFLNKAIDECPDTMLKHPKADPQQQFKVTKDNLRNHLLSDKAPAEGGYDSDAQVLDDVARDVGKKTPSKRPSIHSVDWAPSTGSISKSTPVSASERRCSTEIKRHVQPYQIQKPQLPSLSARLAQVFSTPNLRVDEANEHDRKLRRSHSATSMGLPKPSPISPLRLPSLTDHDQNGVPWSEIMSESLRLSQFPVPPCHASLKPSKTFLVGSSNPSQKQQDAVTEHVRDADAMQSPQDTILQPSARAIEIRIQQPTSVASPRPSTSVRRNFRENAPPVTDTTTEAVEDESEGQSHRRSVHLYSMRISHHLRSGSLLSWDQLADAPDLPAPPLLFRQRTVSDQSRFPNTQAQLARHERQTSSSGFASNKVPTRWGRVLPHDRDLRADVASSIYSSRPQSPLDSFVGSMVNLSRAGSGHQNFSHSSVDLRKLRRSISFPTDNEETPRPAPRYGVTNAVAAQDCEVDTSLLTSSFPLARKNSVADTKKSKFREEFSPSPPRKKLTPSASIMKFLNPKRLSLRSLSEANLQSETPSVGGDGHFDTLPVPADRERRQSRSLISLQMEQDALGKNKGANHVWDKALKAHQEEKASMFLPQNKDLAIYASPFRERSGSMSSRRPSHQEDLDPVAEASSPKPLSAPRFATNAVNNQAHEQMASLSRRSATAGRIDLSLKQEVAEAFDKQGDDTDVVGAWGRYPSHTRAERTLSIGKRDHVQARDFALEAAIKFASAGPYDYDEDMIDPTDRLPSPPLLPGEKKRKKRVGTGKMAKSHSMTFGRRLIKNYYSGMFKSSSTEFRQHGRGHRSSIASGGTLEHPELELLPEVFMVDATDGAGDRSPAHNHNQVVRRHSERNGDSMANGKLPIKDSMATLRPRRNSSAPNLNELTNVSDQAGDHNGTEDRARVWSTYYETCVTSFPRVSTDAGFALEDFGGPSHISYDSKRASMHSHTMPSRHGKHSRNPSQLSRRSTMSRGSAQLNVFSLGGDENDGDTGSLVSVRRSTMDLISKFKEQERTERERVLSLTRAESRREAALLAAL</sequence>
<feature type="region of interest" description="Disordered" evidence="1">
    <location>
        <begin position="1567"/>
        <end position="1599"/>
    </location>
</feature>
<dbReference type="Proteomes" id="UP000800096">
    <property type="component" value="Unassembled WGS sequence"/>
</dbReference>
<feature type="compositionally biased region" description="Polar residues" evidence="1">
    <location>
        <begin position="989"/>
        <end position="999"/>
    </location>
</feature>
<dbReference type="GO" id="GO:0005634">
    <property type="term" value="C:nucleus"/>
    <property type="evidence" value="ECO:0007669"/>
    <property type="project" value="TreeGrafter"/>
</dbReference>
<feature type="compositionally biased region" description="Polar residues" evidence="1">
    <location>
        <begin position="886"/>
        <end position="898"/>
    </location>
</feature>
<feature type="compositionally biased region" description="Polar residues" evidence="1">
    <location>
        <begin position="970"/>
        <end position="981"/>
    </location>
</feature>
<proteinExistence type="predicted"/>
<feature type="compositionally biased region" description="Polar residues" evidence="1">
    <location>
        <begin position="1503"/>
        <end position="1517"/>
    </location>
</feature>
<evidence type="ECO:0008006" key="5">
    <source>
        <dbReference type="Google" id="ProtNLM"/>
    </source>
</evidence>
<feature type="compositionally biased region" description="Low complexity" evidence="1">
    <location>
        <begin position="905"/>
        <end position="914"/>
    </location>
</feature>
<feature type="region of interest" description="Disordered" evidence="1">
    <location>
        <begin position="517"/>
        <end position="600"/>
    </location>
</feature>
<dbReference type="OrthoDB" id="3437384at2759"/>
<dbReference type="EMBL" id="ML979132">
    <property type="protein sequence ID" value="KAF1922005.1"/>
    <property type="molecule type" value="Genomic_DNA"/>
</dbReference>
<keyword evidence="2" id="KW-0812">Transmembrane</keyword>
<evidence type="ECO:0000256" key="2">
    <source>
        <dbReference type="SAM" id="Phobius"/>
    </source>
</evidence>
<feature type="region of interest" description="Disordered" evidence="1">
    <location>
        <begin position="1372"/>
        <end position="1398"/>
    </location>
</feature>
<feature type="region of interest" description="Disordered" evidence="1">
    <location>
        <begin position="886"/>
        <end position="924"/>
    </location>
</feature>
<feature type="region of interest" description="Disordered" evidence="1">
    <location>
        <begin position="767"/>
        <end position="798"/>
    </location>
</feature>
<feature type="compositionally biased region" description="Basic and acidic residues" evidence="1">
    <location>
        <begin position="1112"/>
        <end position="1122"/>
    </location>
</feature>
<dbReference type="GO" id="GO:0005737">
    <property type="term" value="C:cytoplasm"/>
    <property type="evidence" value="ECO:0007669"/>
    <property type="project" value="TreeGrafter"/>
</dbReference>
<keyword evidence="2" id="KW-1133">Transmembrane helix</keyword>